<proteinExistence type="inferred from homology"/>
<feature type="domain" description="Beta/gamma crystallin 'Greek key'" evidence="3">
    <location>
        <begin position="372"/>
        <end position="416"/>
    </location>
</feature>
<reference evidence="5" key="1">
    <citation type="journal article" date="2019" name="Int. J. Syst. Evol. Microbiol.">
        <title>The Global Catalogue of Microorganisms (GCM) 10K type strain sequencing project: providing services to taxonomists for standard genome sequencing and annotation.</title>
        <authorList>
            <consortium name="The Broad Institute Genomics Platform"/>
            <consortium name="The Broad Institute Genome Sequencing Center for Infectious Disease"/>
            <person name="Wu L."/>
            <person name="Ma J."/>
        </authorList>
    </citation>
    <scope>NUCLEOTIDE SEQUENCE [LARGE SCALE GENOMIC DNA]</scope>
    <source>
        <strain evidence="5">CGMCC 1.15180</strain>
    </source>
</reference>
<dbReference type="EMBL" id="JBHUHR010000045">
    <property type="protein sequence ID" value="MFD2036602.1"/>
    <property type="molecule type" value="Genomic_DNA"/>
</dbReference>
<keyword evidence="2" id="KW-0677">Repeat</keyword>
<dbReference type="PROSITE" id="PS50915">
    <property type="entry name" value="CRYSTALLIN_BETA_GAMMA"/>
    <property type="match status" value="1"/>
</dbReference>
<evidence type="ECO:0000313" key="5">
    <source>
        <dbReference type="Proteomes" id="UP001597361"/>
    </source>
</evidence>
<accession>A0ABW4VP90</accession>
<dbReference type="RefSeq" id="WP_376887769.1">
    <property type="nucleotide sequence ID" value="NZ_JBHUHR010000045.1"/>
</dbReference>
<evidence type="ECO:0000259" key="3">
    <source>
        <dbReference type="PROSITE" id="PS50915"/>
    </source>
</evidence>
<dbReference type="InterPro" id="IPR001064">
    <property type="entry name" value="Beta/gamma_crystallin"/>
</dbReference>
<evidence type="ECO:0000256" key="1">
    <source>
        <dbReference type="ARBA" id="ARBA00009646"/>
    </source>
</evidence>
<dbReference type="InterPro" id="IPR011024">
    <property type="entry name" value="G_crystallin-like"/>
</dbReference>
<organism evidence="4 5">
    <name type="scientific">Belliella marina</name>
    <dbReference type="NCBI Taxonomy" id="1644146"/>
    <lineage>
        <taxon>Bacteria</taxon>
        <taxon>Pseudomonadati</taxon>
        <taxon>Bacteroidota</taxon>
        <taxon>Cytophagia</taxon>
        <taxon>Cytophagales</taxon>
        <taxon>Cyclobacteriaceae</taxon>
        <taxon>Belliella</taxon>
    </lineage>
</organism>
<dbReference type="SUPFAM" id="SSF49695">
    <property type="entry name" value="gamma-Crystallin-like"/>
    <property type="match status" value="1"/>
</dbReference>
<dbReference type="Proteomes" id="UP001597361">
    <property type="component" value="Unassembled WGS sequence"/>
</dbReference>
<keyword evidence="5" id="KW-1185">Reference proteome</keyword>
<dbReference type="PROSITE" id="PS51257">
    <property type="entry name" value="PROKAR_LIPOPROTEIN"/>
    <property type="match status" value="1"/>
</dbReference>
<evidence type="ECO:0000313" key="4">
    <source>
        <dbReference type="EMBL" id="MFD2036602.1"/>
    </source>
</evidence>
<protein>
    <recommendedName>
        <fullName evidence="3">Beta/gamma crystallin 'Greek key' domain-containing protein</fullName>
    </recommendedName>
</protein>
<dbReference type="Gene3D" id="2.60.20.10">
    <property type="entry name" value="Crystallins"/>
    <property type="match status" value="1"/>
</dbReference>
<evidence type="ECO:0000256" key="2">
    <source>
        <dbReference type="ARBA" id="ARBA00022737"/>
    </source>
</evidence>
<sequence length="458" mass="50373">MKNLKNWIYVGLFLGMACAPIDDNPQIIQEPDPEPGFIVNEHNLNVVYFVPNDNPEVPGYRERLHDMLVYFQEFVGDEMDRNGFGYKSFGLAWDTLDNQNRVDIITIQGEHDQATYDYGSGSAILGEIAAYKNAHPDRFSSQHMLILLPQRTDGGSQPFYGLGRNCFAVDNPNIKVSEIPTTTSNLIGGMIHELGHGLGLPHNKGTRSERQEFGTSLMGAGNTTFGRSPTFISKAECAILNRNQIFESESIPDIYGGATTTVTPSVSYDGSSNTLTLTAEFTSNKTLSDVLVWLDPNVDNEGVGANRDYNSVAWYVGNPGGNQFSTSFEFGEIEDHGDWPYEMRVRLLMENGTINTHSYSFKFNNGNFETDSGVMVYQHSNYNGWGVELSPGSYTTADLVALGVTDNDISSIKVPLGLKATLYAGDDFTGQAFDAGAGNIWFLSSFNDMTSSIVVSEQ</sequence>
<name>A0ABW4VP90_9BACT</name>
<comment type="similarity">
    <text evidence="1">Belongs to the beta/gamma-crystallin family.</text>
</comment>
<comment type="caution">
    <text evidence="4">The sequence shown here is derived from an EMBL/GenBank/DDBJ whole genome shotgun (WGS) entry which is preliminary data.</text>
</comment>
<dbReference type="SUPFAM" id="SSF55486">
    <property type="entry name" value="Metalloproteases ('zincins'), catalytic domain"/>
    <property type="match status" value="1"/>
</dbReference>
<gene>
    <name evidence="4" type="ORF">ACFSKL_17490</name>
</gene>